<gene>
    <name evidence="8" type="ORF">SAMN05421835_113164</name>
</gene>
<dbReference type="EMBL" id="FORP01000013">
    <property type="protein sequence ID" value="SFK09161.1"/>
    <property type="molecule type" value="Genomic_DNA"/>
</dbReference>
<feature type="transmembrane region" description="Helical" evidence="7">
    <location>
        <begin position="295"/>
        <end position="319"/>
    </location>
</feature>
<dbReference type="GO" id="GO:0009055">
    <property type="term" value="F:electron transfer activity"/>
    <property type="evidence" value="ECO:0007669"/>
    <property type="project" value="TreeGrafter"/>
</dbReference>
<feature type="transmembrane region" description="Helical" evidence="7">
    <location>
        <begin position="348"/>
        <end position="367"/>
    </location>
</feature>
<dbReference type="GO" id="GO:0019646">
    <property type="term" value="P:aerobic electron transport chain"/>
    <property type="evidence" value="ECO:0007669"/>
    <property type="project" value="TreeGrafter"/>
</dbReference>
<evidence type="ECO:0000313" key="8">
    <source>
        <dbReference type="EMBL" id="SFK09161.1"/>
    </source>
</evidence>
<evidence type="ECO:0000256" key="5">
    <source>
        <dbReference type="ARBA" id="ARBA00022989"/>
    </source>
</evidence>
<dbReference type="GO" id="GO:0016682">
    <property type="term" value="F:oxidoreductase activity, acting on diphenols and related substances as donors, oxygen as acceptor"/>
    <property type="evidence" value="ECO:0007669"/>
    <property type="project" value="TreeGrafter"/>
</dbReference>
<sequence>MAVLPLLFALIGLVLYTVLGGADFGAGLWQLLAGRGPAADRIREHAHQANAPVWEANHVWLIFVVTVLWTAYPTVIGSVSATLSVPLGLAALGIVLRGLTYAMQTAIGRPVPLVENAFALACLVSPFMLGAVIGALASGRVPVGTSGGDLVGSWVNPTSVLAGGLAVLTSAFLGAVYLAADARRLRAAELERAFRLRALISGALCGAVAIGGLVVVDHDAHRIFLGLVTGWGVVAVVVSGAAGVVSLALVARRSFGVARLAAATAVAALVAGWAVAQRPFLLPGLTLRMAAADTRTLVCLVVATVAGALIVLPALGYLFRLSLSGRFDPGRAPGAAVAPAPVSRSRRLPAAPVAAACLVAGFVLLTIADAPAAHAAGVLLLSGAAIAGFTAVDPAGLAGRGDAVNESDD</sequence>
<feature type="transmembrane region" description="Helical" evidence="7">
    <location>
        <begin position="228"/>
        <end position="250"/>
    </location>
</feature>
<evidence type="ECO:0000256" key="2">
    <source>
        <dbReference type="ARBA" id="ARBA00007543"/>
    </source>
</evidence>
<proteinExistence type="inferred from homology"/>
<dbReference type="STRING" id="115433.SAMN05421835_113164"/>
<keyword evidence="6 7" id="KW-0472">Membrane</keyword>
<feature type="transmembrane region" description="Helical" evidence="7">
    <location>
        <begin position="198"/>
        <end position="216"/>
    </location>
</feature>
<dbReference type="OrthoDB" id="9776710at2"/>
<keyword evidence="3" id="KW-1003">Cell membrane</keyword>
<feature type="transmembrane region" description="Helical" evidence="7">
    <location>
        <begin position="257"/>
        <end position="275"/>
    </location>
</feature>
<organism evidence="8 9">
    <name type="scientific">Amycolatopsis sacchari</name>
    <dbReference type="NCBI Taxonomy" id="115433"/>
    <lineage>
        <taxon>Bacteria</taxon>
        <taxon>Bacillati</taxon>
        <taxon>Actinomycetota</taxon>
        <taxon>Actinomycetes</taxon>
        <taxon>Pseudonocardiales</taxon>
        <taxon>Pseudonocardiaceae</taxon>
        <taxon>Amycolatopsis</taxon>
    </lineage>
</organism>
<dbReference type="PANTHER" id="PTHR43141">
    <property type="entry name" value="CYTOCHROME BD2 SUBUNIT II"/>
    <property type="match status" value="1"/>
</dbReference>
<dbReference type="PANTHER" id="PTHR43141:SF4">
    <property type="entry name" value="CYTOCHROME BD2 SUBUNIT II"/>
    <property type="match status" value="1"/>
</dbReference>
<name>A0A1I3WRU0_9PSEU</name>
<dbReference type="GO" id="GO:0005886">
    <property type="term" value="C:plasma membrane"/>
    <property type="evidence" value="ECO:0007669"/>
    <property type="project" value="UniProtKB-SubCell"/>
</dbReference>
<reference evidence="8 9" key="1">
    <citation type="submission" date="2016-10" db="EMBL/GenBank/DDBJ databases">
        <authorList>
            <person name="de Groot N.N."/>
        </authorList>
    </citation>
    <scope>NUCLEOTIDE SEQUENCE [LARGE SCALE GENOMIC DNA]</scope>
    <source>
        <strain evidence="8 9">DSM 44468</strain>
    </source>
</reference>
<feature type="transmembrane region" description="Helical" evidence="7">
    <location>
        <begin position="158"/>
        <end position="178"/>
    </location>
</feature>
<comment type="subcellular location">
    <subcellularLocation>
        <location evidence="1">Cell membrane</location>
        <topology evidence="1">Multi-pass membrane protein</topology>
    </subcellularLocation>
</comment>
<evidence type="ECO:0000256" key="7">
    <source>
        <dbReference type="SAM" id="Phobius"/>
    </source>
</evidence>
<keyword evidence="9" id="KW-1185">Reference proteome</keyword>
<evidence type="ECO:0000256" key="4">
    <source>
        <dbReference type="ARBA" id="ARBA00022692"/>
    </source>
</evidence>
<feature type="transmembrane region" description="Helical" evidence="7">
    <location>
        <begin position="117"/>
        <end position="138"/>
    </location>
</feature>
<comment type="similarity">
    <text evidence="2">Belongs to the cytochrome ubiquinol oxidase subunit 2 family.</text>
</comment>
<dbReference type="AlphaFoldDB" id="A0A1I3WRU0"/>
<evidence type="ECO:0000256" key="3">
    <source>
        <dbReference type="ARBA" id="ARBA00022475"/>
    </source>
</evidence>
<keyword evidence="5 7" id="KW-1133">Transmembrane helix</keyword>
<protein>
    <submittedName>
        <fullName evidence="8">Cytochrome d ubiquinol oxidase subunit II</fullName>
    </submittedName>
</protein>
<feature type="transmembrane region" description="Helical" evidence="7">
    <location>
        <begin position="373"/>
        <end position="392"/>
    </location>
</feature>
<evidence type="ECO:0000256" key="6">
    <source>
        <dbReference type="ARBA" id="ARBA00023136"/>
    </source>
</evidence>
<dbReference type="Pfam" id="PF02322">
    <property type="entry name" value="Cyt_bd_oxida_II"/>
    <property type="match status" value="1"/>
</dbReference>
<dbReference type="RefSeq" id="WP_091510734.1">
    <property type="nucleotide sequence ID" value="NZ_CBDQZW010000057.1"/>
</dbReference>
<evidence type="ECO:0000256" key="1">
    <source>
        <dbReference type="ARBA" id="ARBA00004651"/>
    </source>
</evidence>
<dbReference type="InterPro" id="IPR003317">
    <property type="entry name" value="Cyt-d_oxidase_su2"/>
</dbReference>
<feature type="transmembrane region" description="Helical" evidence="7">
    <location>
        <begin position="78"/>
        <end position="96"/>
    </location>
</feature>
<feature type="transmembrane region" description="Helical" evidence="7">
    <location>
        <begin position="6"/>
        <end position="32"/>
    </location>
</feature>
<dbReference type="Proteomes" id="UP000199025">
    <property type="component" value="Unassembled WGS sequence"/>
</dbReference>
<keyword evidence="4 7" id="KW-0812">Transmembrane</keyword>
<evidence type="ECO:0000313" key="9">
    <source>
        <dbReference type="Proteomes" id="UP000199025"/>
    </source>
</evidence>
<dbReference type="GO" id="GO:0070069">
    <property type="term" value="C:cytochrome complex"/>
    <property type="evidence" value="ECO:0007669"/>
    <property type="project" value="TreeGrafter"/>
</dbReference>
<accession>A0A1I3WRU0</accession>